<keyword evidence="1" id="KW-0472">Membrane</keyword>
<keyword evidence="2" id="KW-0732">Signal</keyword>
<organism evidence="3 4">
    <name type="scientific">Igneacidithiobacillus copahuensis</name>
    <dbReference type="NCBI Taxonomy" id="2724909"/>
    <lineage>
        <taxon>Bacteria</taxon>
        <taxon>Pseudomonadati</taxon>
        <taxon>Pseudomonadota</taxon>
        <taxon>Acidithiobacillia</taxon>
        <taxon>Acidithiobacillales</taxon>
        <taxon>Acidithiobacillaceae</taxon>
        <taxon>Igneacidithiobacillus</taxon>
    </lineage>
</organism>
<dbReference type="RefSeq" id="WP_215870975.1">
    <property type="nucleotide sequence ID" value="NZ_JAAXYO010000180.1"/>
</dbReference>
<proteinExistence type="predicted"/>
<dbReference type="InterPro" id="IPR019088">
    <property type="entry name" value="CHP02186-rel_TM"/>
</dbReference>
<dbReference type="Proteomes" id="UP001197378">
    <property type="component" value="Unassembled WGS sequence"/>
</dbReference>
<feature type="chain" id="PRO_5042295495" description="TIGR02186 family protein" evidence="2">
    <location>
        <begin position="25"/>
        <end position="256"/>
    </location>
</feature>
<protein>
    <recommendedName>
        <fullName evidence="5">TIGR02186 family protein</fullName>
    </recommendedName>
</protein>
<dbReference type="EMBL" id="JAAXYO010000180">
    <property type="protein sequence ID" value="MBU2789050.1"/>
    <property type="molecule type" value="Genomic_DNA"/>
</dbReference>
<evidence type="ECO:0008006" key="5">
    <source>
        <dbReference type="Google" id="ProtNLM"/>
    </source>
</evidence>
<accession>A0AAE3CL12</accession>
<reference evidence="3" key="1">
    <citation type="journal article" date="2021" name="ISME J.">
        <title>Genomic evolution of the class Acidithiobacillia: deep-branching Proteobacteria living in extreme acidic conditions.</title>
        <authorList>
            <person name="Moya-Beltran A."/>
            <person name="Beard S."/>
            <person name="Rojas-Villalobos C."/>
            <person name="Issotta F."/>
            <person name="Gallardo Y."/>
            <person name="Ulloa R."/>
            <person name="Giaveno A."/>
            <person name="Degli Esposti M."/>
            <person name="Johnson D.B."/>
            <person name="Quatrini R."/>
        </authorList>
    </citation>
    <scope>NUCLEOTIDE SEQUENCE</scope>
    <source>
        <strain evidence="3">VAN18-1</strain>
    </source>
</reference>
<dbReference type="Pfam" id="PF09608">
    <property type="entry name" value="Alph_Pro_TM"/>
    <property type="match status" value="1"/>
</dbReference>
<keyword evidence="1" id="KW-1133">Transmembrane helix</keyword>
<feature type="signal peptide" evidence="2">
    <location>
        <begin position="1"/>
        <end position="24"/>
    </location>
</feature>
<feature type="transmembrane region" description="Helical" evidence="1">
    <location>
        <begin position="231"/>
        <end position="251"/>
    </location>
</feature>
<evidence type="ECO:0000256" key="1">
    <source>
        <dbReference type="SAM" id="Phobius"/>
    </source>
</evidence>
<keyword evidence="4" id="KW-1185">Reference proteome</keyword>
<dbReference type="AlphaFoldDB" id="A0AAE3CL12"/>
<name>A0AAE3CL12_9PROT</name>
<evidence type="ECO:0000313" key="3">
    <source>
        <dbReference type="EMBL" id="MBU2789050.1"/>
    </source>
</evidence>
<sequence>MQKKVLQICLLACALLLPAMVPMAAQASVQAPNVVLGTGTDKVDVTSRFRGRDILVFGALSHSGEVIVVLRSPDSAVAVTRKTQMGPIWITGKKVTVSQFPGVLLINSSASLDKILPAAGRNALGLDPRGILEKAKYEPELRDKAAWESAVIAAKERQGTYQVRSESVTIQDGRLFSTHLHLPASLPLGTYELGVYLVNHGKILAQSQQKIDVQQVGLEEWIADYAEHQPWLYGVVLTLFLAFLGLGLGIVMQRKS</sequence>
<evidence type="ECO:0000313" key="4">
    <source>
        <dbReference type="Proteomes" id="UP001197378"/>
    </source>
</evidence>
<evidence type="ECO:0000256" key="2">
    <source>
        <dbReference type="SAM" id="SignalP"/>
    </source>
</evidence>
<keyword evidence="1" id="KW-0812">Transmembrane</keyword>
<gene>
    <name evidence="3" type="ORF">HFQ13_12690</name>
</gene>
<comment type="caution">
    <text evidence="3">The sequence shown here is derived from an EMBL/GenBank/DDBJ whole genome shotgun (WGS) entry which is preliminary data.</text>
</comment>